<feature type="region of interest" description="Disordered" evidence="1">
    <location>
        <begin position="1"/>
        <end position="33"/>
    </location>
</feature>
<name>A0A8D8WMS6_9HEMI</name>
<dbReference type="EMBL" id="HBUF01205840">
    <property type="protein sequence ID" value="CAG6663754.1"/>
    <property type="molecule type" value="Transcribed_RNA"/>
</dbReference>
<organism evidence="2">
    <name type="scientific">Cacopsylla melanoneura</name>
    <dbReference type="NCBI Taxonomy" id="428564"/>
    <lineage>
        <taxon>Eukaryota</taxon>
        <taxon>Metazoa</taxon>
        <taxon>Ecdysozoa</taxon>
        <taxon>Arthropoda</taxon>
        <taxon>Hexapoda</taxon>
        <taxon>Insecta</taxon>
        <taxon>Pterygota</taxon>
        <taxon>Neoptera</taxon>
        <taxon>Paraneoptera</taxon>
        <taxon>Hemiptera</taxon>
        <taxon>Sternorrhyncha</taxon>
        <taxon>Psylloidea</taxon>
        <taxon>Psyllidae</taxon>
        <taxon>Psyllinae</taxon>
        <taxon>Cacopsylla</taxon>
    </lineage>
</organism>
<sequence>MILMKELSMSSESELSTREVQESPVMLPNQSLPSVDSLNRSSLEMVSLTSLSRRVQSSSMISNTVVNLSLKLFGRTTQRKSNTMATGLLLTSMNTTQSSQSDGLCVLTVENTRLFSRTLQELLKAILK</sequence>
<dbReference type="EMBL" id="HBUF01205838">
    <property type="protein sequence ID" value="CAG6663741.1"/>
    <property type="molecule type" value="Transcribed_RNA"/>
</dbReference>
<dbReference type="EMBL" id="HBUF01205839">
    <property type="protein sequence ID" value="CAG6663747.1"/>
    <property type="molecule type" value="Transcribed_RNA"/>
</dbReference>
<dbReference type="AlphaFoldDB" id="A0A8D8WMS6"/>
<reference evidence="2" key="1">
    <citation type="submission" date="2021-05" db="EMBL/GenBank/DDBJ databases">
        <authorList>
            <person name="Alioto T."/>
            <person name="Alioto T."/>
            <person name="Gomez Garrido J."/>
        </authorList>
    </citation>
    <scope>NUCLEOTIDE SEQUENCE</scope>
</reference>
<protein>
    <submittedName>
        <fullName evidence="2">Uncharacterized protein</fullName>
    </submittedName>
</protein>
<evidence type="ECO:0000313" key="2">
    <source>
        <dbReference type="EMBL" id="CAG6663754.1"/>
    </source>
</evidence>
<feature type="compositionally biased region" description="Low complexity" evidence="1">
    <location>
        <begin position="1"/>
        <end position="14"/>
    </location>
</feature>
<proteinExistence type="predicted"/>
<evidence type="ECO:0000256" key="1">
    <source>
        <dbReference type="SAM" id="MobiDB-lite"/>
    </source>
</evidence>
<accession>A0A8D8WMS6</accession>